<dbReference type="GO" id="GO:0003700">
    <property type="term" value="F:DNA-binding transcription factor activity"/>
    <property type="evidence" value="ECO:0007669"/>
    <property type="project" value="InterPro"/>
</dbReference>
<dbReference type="RefSeq" id="WP_273248406.1">
    <property type="nucleotide sequence ID" value="NZ_VENJ01000004.1"/>
</dbReference>
<dbReference type="SUPFAM" id="SSF46785">
    <property type="entry name" value="Winged helix' DNA-binding domain"/>
    <property type="match status" value="1"/>
</dbReference>
<evidence type="ECO:0000256" key="1">
    <source>
        <dbReference type="ARBA" id="ARBA00009437"/>
    </source>
</evidence>
<name>A0A7C9LLX2_9RHOB</name>
<dbReference type="InterPro" id="IPR036390">
    <property type="entry name" value="WH_DNA-bd_sf"/>
</dbReference>
<sequence>MRNLDVTTLRSFIAVADTGGVTRAAGQLNLTQSAVSMQVKRLEDMLGQTLLERANRSVSLTASGQQLLGYARRIVEVNDDAISRLTDQVFEGEIVLGVPHDVVYPVIPKVLQRFHAQYPRMRVNLQSSYTTGLKRQYAHGEINVILTTEGGVDAGGETLDEVPLRWIGAPGGSAWKRRPLRLAYCRYCKFRDGDIGRLDDEGIEWEMAVDSDSDRTVEATVSADLAITSMLEGHAPPHLECINSGGELPDLGMQKINLYGGQSRDGIQRDLCAMIREGFAAR</sequence>
<keyword evidence="2" id="KW-0805">Transcription regulation</keyword>
<dbReference type="Gene3D" id="3.40.190.10">
    <property type="entry name" value="Periplasmic binding protein-like II"/>
    <property type="match status" value="2"/>
</dbReference>
<dbReference type="PRINTS" id="PR00039">
    <property type="entry name" value="HTHLYSR"/>
</dbReference>
<gene>
    <name evidence="6" type="ORF">FH759_02950</name>
</gene>
<dbReference type="PANTHER" id="PTHR30579:SF7">
    <property type="entry name" value="HTH-TYPE TRANSCRIPTIONAL REGULATOR LRHA-RELATED"/>
    <property type="match status" value="1"/>
</dbReference>
<dbReference type="EMBL" id="VENJ01000004">
    <property type="protein sequence ID" value="MTJ03642.1"/>
    <property type="molecule type" value="Genomic_DNA"/>
</dbReference>
<dbReference type="InterPro" id="IPR005119">
    <property type="entry name" value="LysR_subst-bd"/>
</dbReference>
<protein>
    <submittedName>
        <fullName evidence="6">LysR family transcriptional regulator</fullName>
    </submittedName>
</protein>
<dbReference type="GO" id="GO:0003677">
    <property type="term" value="F:DNA binding"/>
    <property type="evidence" value="ECO:0007669"/>
    <property type="project" value="UniProtKB-KW"/>
</dbReference>
<keyword evidence="4" id="KW-0804">Transcription</keyword>
<dbReference type="InterPro" id="IPR000847">
    <property type="entry name" value="LysR_HTH_N"/>
</dbReference>
<evidence type="ECO:0000256" key="3">
    <source>
        <dbReference type="ARBA" id="ARBA00023125"/>
    </source>
</evidence>
<evidence type="ECO:0000313" key="7">
    <source>
        <dbReference type="Proteomes" id="UP000483078"/>
    </source>
</evidence>
<evidence type="ECO:0000259" key="5">
    <source>
        <dbReference type="PROSITE" id="PS50931"/>
    </source>
</evidence>
<dbReference type="PROSITE" id="PS50931">
    <property type="entry name" value="HTH_LYSR"/>
    <property type="match status" value="1"/>
</dbReference>
<dbReference type="FunFam" id="1.10.10.10:FF:000001">
    <property type="entry name" value="LysR family transcriptional regulator"/>
    <property type="match status" value="1"/>
</dbReference>
<dbReference type="InterPro" id="IPR036388">
    <property type="entry name" value="WH-like_DNA-bd_sf"/>
</dbReference>
<evidence type="ECO:0000256" key="2">
    <source>
        <dbReference type="ARBA" id="ARBA00023015"/>
    </source>
</evidence>
<comment type="similarity">
    <text evidence="1">Belongs to the LysR transcriptional regulatory family.</text>
</comment>
<evidence type="ECO:0000256" key="4">
    <source>
        <dbReference type="ARBA" id="ARBA00023163"/>
    </source>
</evidence>
<dbReference type="PANTHER" id="PTHR30579">
    <property type="entry name" value="TRANSCRIPTIONAL REGULATOR"/>
    <property type="match status" value="1"/>
</dbReference>
<keyword evidence="3" id="KW-0238">DNA-binding</keyword>
<comment type="caution">
    <text evidence="6">The sequence shown here is derived from an EMBL/GenBank/DDBJ whole genome shotgun (WGS) entry which is preliminary data.</text>
</comment>
<evidence type="ECO:0000313" key="6">
    <source>
        <dbReference type="EMBL" id="MTJ03642.1"/>
    </source>
</evidence>
<proteinExistence type="inferred from homology"/>
<dbReference type="Pfam" id="PF03466">
    <property type="entry name" value="LysR_substrate"/>
    <property type="match status" value="1"/>
</dbReference>
<dbReference type="AlphaFoldDB" id="A0A7C9LLX2"/>
<dbReference type="InterPro" id="IPR050176">
    <property type="entry name" value="LTTR"/>
</dbReference>
<dbReference type="Pfam" id="PF00126">
    <property type="entry name" value="HTH_1"/>
    <property type="match status" value="1"/>
</dbReference>
<dbReference type="Proteomes" id="UP000483078">
    <property type="component" value="Unassembled WGS sequence"/>
</dbReference>
<reference evidence="6 7" key="1">
    <citation type="submission" date="2019-06" db="EMBL/GenBank/DDBJ databases">
        <title>Enrichment of Autotrophic Halophilic Microorganisms from Red Sea Brine Pool Using Microbial Electrosynthesis System.</title>
        <authorList>
            <person name="Alqahtani M.F."/>
            <person name="Bajracharya S."/>
            <person name="Katuri K.P."/>
            <person name="Ali M."/>
            <person name="Saikaly P.E."/>
        </authorList>
    </citation>
    <scope>NUCLEOTIDE SEQUENCE [LARGE SCALE GENOMIC DNA]</scope>
    <source>
        <strain evidence="6">MES6</strain>
    </source>
</reference>
<dbReference type="SUPFAM" id="SSF53850">
    <property type="entry name" value="Periplasmic binding protein-like II"/>
    <property type="match status" value="1"/>
</dbReference>
<feature type="domain" description="HTH lysR-type" evidence="5">
    <location>
        <begin position="4"/>
        <end position="61"/>
    </location>
</feature>
<dbReference type="Gene3D" id="1.10.10.10">
    <property type="entry name" value="Winged helix-like DNA-binding domain superfamily/Winged helix DNA-binding domain"/>
    <property type="match status" value="1"/>
</dbReference>
<accession>A0A7C9LLX2</accession>
<organism evidence="6 7">
    <name type="scientific">Sediminimonas qiaohouensis</name>
    <dbReference type="NCBI Taxonomy" id="552061"/>
    <lineage>
        <taxon>Bacteria</taxon>
        <taxon>Pseudomonadati</taxon>
        <taxon>Pseudomonadota</taxon>
        <taxon>Alphaproteobacteria</taxon>
        <taxon>Rhodobacterales</taxon>
        <taxon>Roseobacteraceae</taxon>
        <taxon>Sediminimonas</taxon>
    </lineage>
</organism>